<sequence length="111" mass="12732">MSFTVFTSKTGSNWCNDCPIYIFPDILKKASIDMLKFGEMFSFITFLFRSQSPLVVNDANSFQSSNCNQWNQQRLLRVIFAPCICKLRLVDPFGHCYLTNLLLEVVCIISS</sequence>
<evidence type="ECO:0000313" key="2">
    <source>
        <dbReference type="Proteomes" id="UP001630127"/>
    </source>
</evidence>
<gene>
    <name evidence="1" type="ORF">ACH5RR_033352</name>
</gene>
<keyword evidence="2" id="KW-1185">Reference proteome</keyword>
<dbReference type="Proteomes" id="UP001630127">
    <property type="component" value="Unassembled WGS sequence"/>
</dbReference>
<reference evidence="1 2" key="1">
    <citation type="submission" date="2024-11" db="EMBL/GenBank/DDBJ databases">
        <title>A near-complete genome assembly of Cinchona calisaya.</title>
        <authorList>
            <person name="Lian D.C."/>
            <person name="Zhao X.W."/>
            <person name="Wei L."/>
        </authorList>
    </citation>
    <scope>NUCLEOTIDE SEQUENCE [LARGE SCALE GENOMIC DNA]</scope>
    <source>
        <tissue evidence="1">Nenye</tissue>
    </source>
</reference>
<protein>
    <submittedName>
        <fullName evidence="1">Uncharacterized protein</fullName>
    </submittedName>
</protein>
<name>A0ABD2YPS0_9GENT</name>
<proteinExistence type="predicted"/>
<comment type="caution">
    <text evidence="1">The sequence shown here is derived from an EMBL/GenBank/DDBJ whole genome shotgun (WGS) entry which is preliminary data.</text>
</comment>
<dbReference type="EMBL" id="JBJUIK010000013">
    <property type="protein sequence ID" value="KAL3507970.1"/>
    <property type="molecule type" value="Genomic_DNA"/>
</dbReference>
<organism evidence="1 2">
    <name type="scientific">Cinchona calisaya</name>
    <dbReference type="NCBI Taxonomy" id="153742"/>
    <lineage>
        <taxon>Eukaryota</taxon>
        <taxon>Viridiplantae</taxon>
        <taxon>Streptophyta</taxon>
        <taxon>Embryophyta</taxon>
        <taxon>Tracheophyta</taxon>
        <taxon>Spermatophyta</taxon>
        <taxon>Magnoliopsida</taxon>
        <taxon>eudicotyledons</taxon>
        <taxon>Gunneridae</taxon>
        <taxon>Pentapetalae</taxon>
        <taxon>asterids</taxon>
        <taxon>lamiids</taxon>
        <taxon>Gentianales</taxon>
        <taxon>Rubiaceae</taxon>
        <taxon>Cinchonoideae</taxon>
        <taxon>Cinchoneae</taxon>
        <taxon>Cinchona</taxon>
    </lineage>
</organism>
<accession>A0ABD2YPS0</accession>
<dbReference type="AlphaFoldDB" id="A0ABD2YPS0"/>
<evidence type="ECO:0000313" key="1">
    <source>
        <dbReference type="EMBL" id="KAL3507970.1"/>
    </source>
</evidence>